<dbReference type="Proteomes" id="UP000199249">
    <property type="component" value="Unassembled WGS sequence"/>
</dbReference>
<protein>
    <submittedName>
        <fullName evidence="1">Uncharacterized protein</fullName>
    </submittedName>
</protein>
<accession>A0A1H3NNR8</accession>
<dbReference type="OrthoDB" id="981162at2"/>
<organism evidence="1 2">
    <name type="scientific">Hymenobacter psychrophilus</name>
    <dbReference type="NCBI Taxonomy" id="651662"/>
    <lineage>
        <taxon>Bacteria</taxon>
        <taxon>Pseudomonadati</taxon>
        <taxon>Bacteroidota</taxon>
        <taxon>Cytophagia</taxon>
        <taxon>Cytophagales</taxon>
        <taxon>Hymenobacteraceae</taxon>
        <taxon>Hymenobacter</taxon>
    </lineage>
</organism>
<keyword evidence="2" id="KW-1185">Reference proteome</keyword>
<reference evidence="2" key="1">
    <citation type="submission" date="2016-10" db="EMBL/GenBank/DDBJ databases">
        <authorList>
            <person name="Varghese N."/>
            <person name="Submissions S."/>
        </authorList>
    </citation>
    <scope>NUCLEOTIDE SEQUENCE [LARGE SCALE GENOMIC DNA]</scope>
    <source>
        <strain evidence="2">CGMCC 1.8975</strain>
    </source>
</reference>
<gene>
    <name evidence="1" type="ORF">SAMN04488069_11810</name>
</gene>
<evidence type="ECO:0000313" key="2">
    <source>
        <dbReference type="Proteomes" id="UP000199249"/>
    </source>
</evidence>
<name>A0A1H3NNR8_9BACT</name>
<dbReference type="EMBL" id="FNOV01000018">
    <property type="protein sequence ID" value="SDY90403.1"/>
    <property type="molecule type" value="Genomic_DNA"/>
</dbReference>
<dbReference type="RefSeq" id="WP_092743482.1">
    <property type="nucleotide sequence ID" value="NZ_FNOV01000018.1"/>
</dbReference>
<sequence>MVIVLIPSLVPDSTLITESYGSMLLAPEVPCLIVQWHTFANRQQFRSLMDRGLALYIQESHRTQPLGWLADTRQVSAVTTDDQHWLRTDWNPRAYAAGIRHVGFVSPETVFGQMAVQNYTANTEAADAYAIEVLHHRTLPEAKQWLRQALHGPAAG</sequence>
<evidence type="ECO:0000313" key="1">
    <source>
        <dbReference type="EMBL" id="SDY90403.1"/>
    </source>
</evidence>
<proteinExistence type="predicted"/>
<dbReference type="STRING" id="651662.SAMN04488069_11810"/>
<dbReference type="AlphaFoldDB" id="A0A1H3NNR8"/>